<protein>
    <submittedName>
        <fullName evidence="1">MepB family protein</fullName>
    </submittedName>
</protein>
<dbReference type="Proteomes" id="UP001304671">
    <property type="component" value="Unassembled WGS sequence"/>
</dbReference>
<dbReference type="Gene3D" id="3.40.1350.140">
    <property type="entry name" value="MepB-like"/>
    <property type="match status" value="1"/>
</dbReference>
<evidence type="ECO:0000313" key="2">
    <source>
        <dbReference type="Proteomes" id="UP001304671"/>
    </source>
</evidence>
<proteinExistence type="predicted"/>
<dbReference type="Pfam" id="PF08877">
    <property type="entry name" value="MepB-like"/>
    <property type="match status" value="1"/>
</dbReference>
<accession>A0ABU5QVD2</accession>
<keyword evidence="2" id="KW-1185">Reference proteome</keyword>
<sequence>MKSKNELTNNKDFLLAKVLVYNQCGFKCTEPIPATESAEYGACDFRLDSLNIKYRMAKITPTKTGQFVTLWKRNNEGIIEPYDINDEIDFVVISTRSDNHFGQFIFPKAVLLQKGILSGNYKEGKRAIRVYPPWDIANSKQALKTQQWQLAYFLEIPDNGLADLVLAKRLFGNQ</sequence>
<dbReference type="InterPro" id="IPR011235">
    <property type="entry name" value="MepB-like"/>
</dbReference>
<gene>
    <name evidence="1" type="ORF">VB264_23445</name>
</gene>
<evidence type="ECO:0000313" key="1">
    <source>
        <dbReference type="EMBL" id="MEA5260774.1"/>
    </source>
</evidence>
<comment type="caution">
    <text evidence="1">The sequence shown here is derived from an EMBL/GenBank/DDBJ whole genome shotgun (WGS) entry which is preliminary data.</text>
</comment>
<organism evidence="1 2">
    <name type="scientific">Arcicella aquatica</name>
    <dbReference type="NCBI Taxonomy" id="217141"/>
    <lineage>
        <taxon>Bacteria</taxon>
        <taxon>Pseudomonadati</taxon>
        <taxon>Bacteroidota</taxon>
        <taxon>Cytophagia</taxon>
        <taxon>Cytophagales</taxon>
        <taxon>Flectobacillaceae</taxon>
        <taxon>Arcicella</taxon>
    </lineage>
</organism>
<dbReference type="EMBL" id="JAYFUL010000067">
    <property type="protein sequence ID" value="MEA5260774.1"/>
    <property type="molecule type" value="Genomic_DNA"/>
</dbReference>
<name>A0ABU5QVD2_9BACT</name>
<reference evidence="1 2" key="1">
    <citation type="submission" date="2023-12" db="EMBL/GenBank/DDBJ databases">
        <title>Novel species of the genus Arcicella isolated from rivers.</title>
        <authorList>
            <person name="Lu H."/>
        </authorList>
    </citation>
    <scope>NUCLEOTIDE SEQUENCE [LARGE SCALE GENOMIC DNA]</scope>
    <source>
        <strain evidence="1 2">LMG 21963</strain>
    </source>
</reference>
<dbReference type="RefSeq" id="WP_323253588.1">
    <property type="nucleotide sequence ID" value="NZ_JAYFUL010000067.1"/>
</dbReference>
<dbReference type="InterPro" id="IPR038231">
    <property type="entry name" value="MepB-like_sf"/>
</dbReference>